<feature type="chain" id="PRO_5040806139" evidence="4">
    <location>
        <begin position="22"/>
        <end position="504"/>
    </location>
</feature>
<evidence type="ECO:0000256" key="3">
    <source>
        <dbReference type="SAM" id="MobiDB-lite"/>
    </source>
</evidence>
<dbReference type="Gene3D" id="2.120.10.80">
    <property type="entry name" value="Kelch-type beta propeller"/>
    <property type="match status" value="1"/>
</dbReference>
<dbReference type="PROSITE" id="PS51257">
    <property type="entry name" value="PROKAR_LIPOPROTEIN"/>
    <property type="match status" value="1"/>
</dbReference>
<comment type="caution">
    <text evidence="5">The sequence shown here is derived from an EMBL/GenBank/DDBJ whole genome shotgun (WGS) entry which is preliminary data.</text>
</comment>
<keyword evidence="4" id="KW-0732">Signal</keyword>
<name>A0A9X2A791_9FLAO</name>
<dbReference type="PANTHER" id="PTHR24412:SF489">
    <property type="entry name" value="RING FINGER DOMAIN AND KELCH REPEAT-CONTAINING PROTEIN DDB_G0271372"/>
    <property type="match status" value="1"/>
</dbReference>
<evidence type="ECO:0000256" key="2">
    <source>
        <dbReference type="ARBA" id="ARBA00022737"/>
    </source>
</evidence>
<dbReference type="RefSeq" id="WP_240096009.1">
    <property type="nucleotide sequence ID" value="NZ_JAJSON010000009.1"/>
</dbReference>
<keyword evidence="6" id="KW-1185">Reference proteome</keyword>
<keyword evidence="2" id="KW-0677">Repeat</keyword>
<feature type="region of interest" description="Disordered" evidence="3">
    <location>
        <begin position="22"/>
        <end position="57"/>
    </location>
</feature>
<reference evidence="5" key="1">
    <citation type="submission" date="2021-12" db="EMBL/GenBank/DDBJ databases">
        <title>Description of Gramella crocea sp. nov., a new bacterium isolated from activated sludge.</title>
        <authorList>
            <person name="Zhang X."/>
        </authorList>
    </citation>
    <scope>NUCLEOTIDE SEQUENCE</scope>
    <source>
        <strain evidence="5">YB25</strain>
    </source>
</reference>
<gene>
    <name evidence="5" type="ORF">LU635_02925</name>
</gene>
<dbReference type="EMBL" id="JAJSON010000009">
    <property type="protein sequence ID" value="MCG9970578.1"/>
    <property type="molecule type" value="Genomic_DNA"/>
</dbReference>
<dbReference type="Pfam" id="PF24681">
    <property type="entry name" value="Kelch_KLHDC2_KLHL20_DRC7"/>
    <property type="match status" value="1"/>
</dbReference>
<dbReference type="SUPFAM" id="SSF117281">
    <property type="entry name" value="Kelch motif"/>
    <property type="match status" value="1"/>
</dbReference>
<dbReference type="AlphaFoldDB" id="A0A9X2A791"/>
<dbReference type="Proteomes" id="UP001139344">
    <property type="component" value="Unassembled WGS sequence"/>
</dbReference>
<protein>
    <submittedName>
        <fullName evidence="5">Uncharacterized protein</fullName>
    </submittedName>
</protein>
<evidence type="ECO:0000313" key="5">
    <source>
        <dbReference type="EMBL" id="MCG9970578.1"/>
    </source>
</evidence>
<evidence type="ECO:0000313" key="6">
    <source>
        <dbReference type="Proteomes" id="UP001139344"/>
    </source>
</evidence>
<keyword evidence="1" id="KW-0880">Kelch repeat</keyword>
<proteinExistence type="predicted"/>
<evidence type="ECO:0000256" key="1">
    <source>
        <dbReference type="ARBA" id="ARBA00022441"/>
    </source>
</evidence>
<sequence length="504" mass="55917">MNNYKAFFLSFLLAIIIGCSSEDPTPDPDPDPDPDPVSEELTTEEVSSFLTDNSESVEEEGKVWQISNAELINASGTINVSSLANVQDDEFIFEKGASDNEVIMTWRPRNDIDYDATSTEDAKKDYYLSVETYTGTIDEDDPSLMDFAEGKIQVEIISEDEIEIQIGNFESKSQVSGNTSKSHFFELCNSCSLLGTATPKTEADYEAAPSELTFTKLLDIEDGNNMTTGAPGLTASEAESKLYWSYRKDNTDRLEHVLSYDLSSEEIEDCSTDQNSFVSKQIHVSSNGVTVIGGLRINYYPKDLDPTAAEPSCNPDSYEHGLRLSRFGSAVMDGSIYIFGGDLDETNSDKIYRWDETNNVLEMVGSLPSPKSWANGDIVDGKLYVFGGQAQFSGTPSEDSIYIYDFESDSTETLSLPVPLFRSYVARDKHLLYVAGQLDDRIGIFFGVFNTIDNTFTEVPVSFPTEETRTIHQMTILDNKVYVIYGGLDENNNPVDFGIYAAEI</sequence>
<feature type="compositionally biased region" description="Acidic residues" evidence="3">
    <location>
        <begin position="24"/>
        <end position="43"/>
    </location>
</feature>
<organism evidence="5 6">
    <name type="scientific">Christiangramia crocea</name>
    <dbReference type="NCBI Taxonomy" id="2904124"/>
    <lineage>
        <taxon>Bacteria</taxon>
        <taxon>Pseudomonadati</taxon>
        <taxon>Bacteroidota</taxon>
        <taxon>Flavobacteriia</taxon>
        <taxon>Flavobacteriales</taxon>
        <taxon>Flavobacteriaceae</taxon>
        <taxon>Christiangramia</taxon>
    </lineage>
</organism>
<dbReference type="InterPro" id="IPR015915">
    <property type="entry name" value="Kelch-typ_b-propeller"/>
</dbReference>
<evidence type="ECO:0000256" key="4">
    <source>
        <dbReference type="SAM" id="SignalP"/>
    </source>
</evidence>
<feature type="signal peptide" evidence="4">
    <location>
        <begin position="1"/>
        <end position="21"/>
    </location>
</feature>
<dbReference type="PANTHER" id="PTHR24412">
    <property type="entry name" value="KELCH PROTEIN"/>
    <property type="match status" value="1"/>
</dbReference>
<accession>A0A9X2A791</accession>